<dbReference type="InterPro" id="IPR017937">
    <property type="entry name" value="Thioredoxin_CS"/>
</dbReference>
<evidence type="ECO:0000256" key="8">
    <source>
        <dbReference type="ARBA" id="ARBA00023157"/>
    </source>
</evidence>
<dbReference type="PROSITE" id="PS51352">
    <property type="entry name" value="THIOREDOXIN_2"/>
    <property type="match status" value="2"/>
</dbReference>
<dbReference type="Proteomes" id="UP000283543">
    <property type="component" value="Unassembled WGS sequence"/>
</dbReference>
<feature type="domain" description="Thioredoxin" evidence="14">
    <location>
        <begin position="26"/>
        <end position="153"/>
    </location>
</feature>
<dbReference type="PRINTS" id="PR00421">
    <property type="entry name" value="THIOREDOXIN"/>
</dbReference>
<protein>
    <recommendedName>
        <fullName evidence="4 13">Protein disulfide-isomerase</fullName>
        <ecNumber evidence="4 13">5.3.4.1</ecNumber>
    </recommendedName>
</protein>
<evidence type="ECO:0000256" key="12">
    <source>
        <dbReference type="RuleBase" id="RU004208"/>
    </source>
</evidence>
<evidence type="ECO:0000313" key="15">
    <source>
        <dbReference type="EMBL" id="RHX99518.1"/>
    </source>
</evidence>
<accession>A0A397A1E5</accession>
<sequence>MPRSRSLSLLLDSLKMRFFTSLSALLLLGLAAVSGATIEEEENVLVLTDENFEEAVTSNEYLLVEFYAPWCGHCKSLAPEYAKAATALLENTPPYRIAKLDATAHAKAGEKYGVSGFPTLKFFKGDADPTAVKAYTGGRTADEIEKWVIKNSGPSVKIIETAEELKKLTDANDVVVLAHIDDVAGTQKDILEKVADGEEIAVIVATTDASLHEDAKAAGSVVLFKKFDDKKVVFDGEFNKKDIAEFIAGNNKPLVMTFSQDKASQIFGGDIQVHLLVFADSTKDYYESLVESVTEAAAVNKGKILHVIVPLSETRIVEYFSLKEDDLPAIILVNMAAGMKKFPFPTKAAELTETLTADALIKFETDYFTGDLKPTLKSAEPYDDSNEAVKVISGKEFQSRVIDNKKDVLLEFYAPWCGHCKTLAPKYDELAENFASVDTIVIAKIDATENEIDHPEVDVKGFPTIFFFPANDKAHPIAYEGAREVAGFTEFLKKHATKFTLDGESHGVDHDEL</sequence>
<feature type="disulfide bond" description="Redox-active" evidence="11">
    <location>
        <begin position="71"/>
        <end position="74"/>
    </location>
</feature>
<comment type="catalytic activity">
    <reaction evidence="1 13">
        <text>Catalyzes the rearrangement of -S-S- bonds in proteins.</text>
        <dbReference type="EC" id="5.3.4.1"/>
    </reaction>
</comment>
<dbReference type="InterPro" id="IPR013766">
    <property type="entry name" value="Thioredoxin_domain"/>
</dbReference>
<dbReference type="FunFam" id="3.40.30.10:FF:000107">
    <property type="entry name" value="Protein disulfide-isomerase 5-2"/>
    <property type="match status" value="1"/>
</dbReference>
<dbReference type="FunFam" id="3.40.30.10:FF:000027">
    <property type="entry name" value="protein disulfide-isomerase A2"/>
    <property type="match status" value="1"/>
</dbReference>
<comment type="subcellular location">
    <subcellularLocation>
        <location evidence="2">Endoplasmic reticulum lumen</location>
    </subcellularLocation>
</comment>
<evidence type="ECO:0000256" key="7">
    <source>
        <dbReference type="ARBA" id="ARBA00022824"/>
    </source>
</evidence>
<dbReference type="PANTHER" id="PTHR18929">
    <property type="entry name" value="PROTEIN DISULFIDE ISOMERASE"/>
    <property type="match status" value="1"/>
</dbReference>
<evidence type="ECO:0000256" key="4">
    <source>
        <dbReference type="ARBA" id="ARBA00012723"/>
    </source>
</evidence>
<evidence type="ECO:0000256" key="13">
    <source>
        <dbReference type="RuleBase" id="RU361130"/>
    </source>
</evidence>
<evidence type="ECO:0000256" key="11">
    <source>
        <dbReference type="PIRSR" id="PIRSR605792-51"/>
    </source>
</evidence>
<dbReference type="NCBIfam" id="TIGR01130">
    <property type="entry name" value="ER_PDI_fam"/>
    <property type="match status" value="1"/>
</dbReference>
<dbReference type="GO" id="GO:0034976">
    <property type="term" value="P:response to endoplasmic reticulum stress"/>
    <property type="evidence" value="ECO:0007669"/>
    <property type="project" value="TreeGrafter"/>
</dbReference>
<dbReference type="Pfam" id="PF13848">
    <property type="entry name" value="Thioredoxin_6"/>
    <property type="match status" value="1"/>
</dbReference>
<proteinExistence type="inferred from homology"/>
<dbReference type="EC" id="5.3.4.1" evidence="4 13"/>
<keyword evidence="5 13" id="KW-0732">Signal</keyword>
<dbReference type="PANTHER" id="PTHR18929:SF240">
    <property type="entry name" value="PROTEIN DISULFIDE-ISOMERASE"/>
    <property type="match status" value="1"/>
</dbReference>
<dbReference type="NCBIfam" id="TIGR01126">
    <property type="entry name" value="pdi_dom"/>
    <property type="match status" value="2"/>
</dbReference>
<dbReference type="Pfam" id="PF00085">
    <property type="entry name" value="Thioredoxin"/>
    <property type="match status" value="2"/>
</dbReference>
<feature type="domain" description="Thioredoxin" evidence="14">
    <location>
        <begin position="367"/>
        <end position="497"/>
    </location>
</feature>
<dbReference type="InterPro" id="IPR005792">
    <property type="entry name" value="Prot_disulphide_isomerase"/>
</dbReference>
<feature type="signal peptide" evidence="13">
    <location>
        <begin position="1"/>
        <end position="35"/>
    </location>
</feature>
<keyword evidence="8 11" id="KW-1015">Disulfide bond</keyword>
<reference evidence="17 18" key="1">
    <citation type="submission" date="2018-08" db="EMBL/GenBank/DDBJ databases">
        <title>Aphanomyces genome sequencing and annotation.</title>
        <authorList>
            <person name="Minardi D."/>
            <person name="Oidtmann B."/>
            <person name="Van Der Giezen M."/>
            <person name="Studholme D.J."/>
        </authorList>
    </citation>
    <scope>NUCLEOTIDE SEQUENCE [LARGE SCALE GENOMIC DNA]</scope>
    <source>
        <strain evidence="16 18">Si</strain>
        <strain evidence="15 17">Yx</strain>
    </source>
</reference>
<keyword evidence="9 13" id="KW-0413">Isomerase</keyword>
<evidence type="ECO:0000256" key="10">
    <source>
        <dbReference type="ARBA" id="ARBA00023284"/>
    </source>
</evidence>
<dbReference type="VEuPathDB" id="FungiDB:H257_08690"/>
<dbReference type="Gene3D" id="3.40.30.10">
    <property type="entry name" value="Glutaredoxin"/>
    <property type="match status" value="4"/>
</dbReference>
<keyword evidence="6" id="KW-0677">Repeat</keyword>
<dbReference type="CDD" id="cd02982">
    <property type="entry name" value="PDI_b'_family"/>
    <property type="match status" value="1"/>
</dbReference>
<evidence type="ECO:0000256" key="1">
    <source>
        <dbReference type="ARBA" id="ARBA00001182"/>
    </source>
</evidence>
<dbReference type="GO" id="GO:0005788">
    <property type="term" value="C:endoplasmic reticulum lumen"/>
    <property type="evidence" value="ECO:0007669"/>
    <property type="project" value="UniProtKB-SubCell"/>
</dbReference>
<dbReference type="InterPro" id="IPR005788">
    <property type="entry name" value="PDI_thioredoxin-like_dom"/>
</dbReference>
<keyword evidence="7" id="KW-0256">Endoplasmic reticulum</keyword>
<dbReference type="AlphaFoldDB" id="A0A397A1E5"/>
<dbReference type="GO" id="GO:0003756">
    <property type="term" value="F:protein disulfide isomerase activity"/>
    <property type="evidence" value="ECO:0007669"/>
    <property type="project" value="UniProtKB-EC"/>
</dbReference>
<comment type="similarity">
    <text evidence="3 12">Belongs to the protein disulfide isomerase family.</text>
</comment>
<dbReference type="CDD" id="cd02995">
    <property type="entry name" value="PDI_a_PDI_a'_C"/>
    <property type="match status" value="1"/>
</dbReference>
<dbReference type="CDD" id="cd02961">
    <property type="entry name" value="PDI_a_family"/>
    <property type="match status" value="1"/>
</dbReference>
<feature type="chain" id="PRO_5035951044" description="Protein disulfide-isomerase" evidence="13">
    <location>
        <begin position="36"/>
        <end position="513"/>
    </location>
</feature>
<evidence type="ECO:0000256" key="6">
    <source>
        <dbReference type="ARBA" id="ARBA00022737"/>
    </source>
</evidence>
<dbReference type="SUPFAM" id="SSF52833">
    <property type="entry name" value="Thioredoxin-like"/>
    <property type="match status" value="4"/>
</dbReference>
<evidence type="ECO:0000313" key="18">
    <source>
        <dbReference type="Proteomes" id="UP000283543"/>
    </source>
</evidence>
<evidence type="ECO:0000256" key="2">
    <source>
        <dbReference type="ARBA" id="ARBA00004319"/>
    </source>
</evidence>
<evidence type="ECO:0000313" key="17">
    <source>
        <dbReference type="Proteomes" id="UP000266239"/>
    </source>
</evidence>
<evidence type="ECO:0000313" key="16">
    <source>
        <dbReference type="EMBL" id="RHY46489.1"/>
    </source>
</evidence>
<dbReference type="EMBL" id="QUTA01010530">
    <property type="protein sequence ID" value="RHX99518.1"/>
    <property type="molecule type" value="Genomic_DNA"/>
</dbReference>
<keyword evidence="10 11" id="KW-0676">Redox-active center</keyword>
<name>A0A397A1E5_APHAT</name>
<organism evidence="15 17">
    <name type="scientific">Aphanomyces astaci</name>
    <name type="common">Crayfish plague agent</name>
    <dbReference type="NCBI Taxonomy" id="112090"/>
    <lineage>
        <taxon>Eukaryota</taxon>
        <taxon>Sar</taxon>
        <taxon>Stramenopiles</taxon>
        <taxon>Oomycota</taxon>
        <taxon>Saprolegniomycetes</taxon>
        <taxon>Saprolegniales</taxon>
        <taxon>Verrucalvaceae</taxon>
        <taxon>Aphanomyces</taxon>
    </lineage>
</organism>
<evidence type="ECO:0000259" key="14">
    <source>
        <dbReference type="PROSITE" id="PS51352"/>
    </source>
</evidence>
<dbReference type="GO" id="GO:0006457">
    <property type="term" value="P:protein folding"/>
    <property type="evidence" value="ECO:0007669"/>
    <property type="project" value="TreeGrafter"/>
</dbReference>
<evidence type="ECO:0000256" key="3">
    <source>
        <dbReference type="ARBA" id="ARBA00006347"/>
    </source>
</evidence>
<feature type="disulfide bond" description="Redox-active" evidence="11">
    <location>
        <begin position="417"/>
        <end position="420"/>
    </location>
</feature>
<dbReference type="CDD" id="cd02981">
    <property type="entry name" value="PDI_b_family"/>
    <property type="match status" value="1"/>
</dbReference>
<evidence type="ECO:0000256" key="5">
    <source>
        <dbReference type="ARBA" id="ARBA00022729"/>
    </source>
</evidence>
<comment type="caution">
    <text evidence="15">The sequence shown here is derived from an EMBL/GenBank/DDBJ whole genome shotgun (WGS) entry which is preliminary data.</text>
</comment>
<dbReference type="InterPro" id="IPR036249">
    <property type="entry name" value="Thioredoxin-like_sf"/>
</dbReference>
<dbReference type="EMBL" id="QUTB01007320">
    <property type="protein sequence ID" value="RHY46489.1"/>
    <property type="molecule type" value="Genomic_DNA"/>
</dbReference>
<gene>
    <name evidence="15" type="ORF">DYB25_008660</name>
    <name evidence="16" type="ORF">DYB34_007158</name>
</gene>
<dbReference type="Proteomes" id="UP000266239">
    <property type="component" value="Unassembled WGS sequence"/>
</dbReference>
<evidence type="ECO:0000256" key="9">
    <source>
        <dbReference type="ARBA" id="ARBA00023235"/>
    </source>
</evidence>
<dbReference type="PROSITE" id="PS00194">
    <property type="entry name" value="THIOREDOXIN_1"/>
    <property type="match status" value="2"/>
</dbReference>